<name>A0A7M2X0N7_9BACT</name>
<organism evidence="2 3">
    <name type="scientific">Humisphaera borealis</name>
    <dbReference type="NCBI Taxonomy" id="2807512"/>
    <lineage>
        <taxon>Bacteria</taxon>
        <taxon>Pseudomonadati</taxon>
        <taxon>Planctomycetota</taxon>
        <taxon>Phycisphaerae</taxon>
        <taxon>Tepidisphaerales</taxon>
        <taxon>Tepidisphaeraceae</taxon>
        <taxon>Humisphaera</taxon>
    </lineage>
</organism>
<dbReference type="InterPro" id="IPR038765">
    <property type="entry name" value="Papain-like_cys_pep_sf"/>
</dbReference>
<dbReference type="PANTHER" id="PTHR33490">
    <property type="entry name" value="BLR5614 PROTEIN-RELATED"/>
    <property type="match status" value="1"/>
</dbReference>
<dbReference type="Pfam" id="PF08379">
    <property type="entry name" value="Bact_transglu_N"/>
    <property type="match status" value="1"/>
</dbReference>
<reference evidence="2 3" key="1">
    <citation type="submission" date="2020-10" db="EMBL/GenBank/DDBJ databases">
        <title>Wide distribution of Phycisphaera-like planctomycetes from WD2101 soil group in peatlands and genome analysis of the first cultivated representative.</title>
        <authorList>
            <person name="Dedysh S.N."/>
            <person name="Beletsky A.V."/>
            <person name="Ivanova A."/>
            <person name="Kulichevskaya I.S."/>
            <person name="Suzina N.E."/>
            <person name="Philippov D.A."/>
            <person name="Rakitin A.L."/>
            <person name="Mardanov A.V."/>
            <person name="Ravin N.V."/>
        </authorList>
    </citation>
    <scope>NUCLEOTIDE SEQUENCE [LARGE SCALE GENOMIC DNA]</scope>
    <source>
        <strain evidence="2 3">M1803</strain>
    </source>
</reference>
<keyword evidence="3" id="KW-1185">Reference proteome</keyword>
<dbReference type="Gene3D" id="3.10.620.30">
    <property type="match status" value="1"/>
</dbReference>
<dbReference type="InterPro" id="IPR013589">
    <property type="entry name" value="Bac_transglu_N"/>
</dbReference>
<proteinExistence type="predicted"/>
<dbReference type="RefSeq" id="WP_206294451.1">
    <property type="nucleotide sequence ID" value="NZ_CP063458.1"/>
</dbReference>
<sequence length="341" mass="37927">MPRQSRRLRIRHTTRYTYDRPVARSVHRLHIRPLTDMRQTLMEHTLTISEPAQVIEYEDVFGNRAARFELTSPYTELTVTAESLVDVEDIDPFAFASVPIRPSFPLVWMPAERLMLSPYLLPDELPDTQLKEIYDYAMTFVERNNRDLMETLFAINLSLHRDYKYSPGSTSLETSAFDVFLNKAGVCQDLSNLFIMMARLLGIPARYVCGYIHTGNAGENRIGADASHAWVQLYIPNVGWKGFDPTNGTLPHLDHVRIAYGRHYRDTAPTEGTLYSPAAEVMAVDVEVREVAPAGANVHPAPAPPMPLPAAIPEVASPAPAPVDVASGPPPVIAPVLAEVS</sequence>
<evidence type="ECO:0000313" key="2">
    <source>
        <dbReference type="EMBL" id="QOV91253.1"/>
    </source>
</evidence>
<dbReference type="SUPFAM" id="SSF54001">
    <property type="entry name" value="Cysteine proteinases"/>
    <property type="match status" value="1"/>
</dbReference>
<evidence type="ECO:0000259" key="1">
    <source>
        <dbReference type="SMART" id="SM00460"/>
    </source>
</evidence>
<gene>
    <name evidence="2" type="ORF">IPV69_07810</name>
</gene>
<dbReference type="Pfam" id="PF01841">
    <property type="entry name" value="Transglut_core"/>
    <property type="match status" value="1"/>
</dbReference>
<accession>A0A7M2X0N7</accession>
<dbReference type="Proteomes" id="UP000593765">
    <property type="component" value="Chromosome"/>
</dbReference>
<dbReference type="KEGG" id="hbs:IPV69_07810"/>
<dbReference type="InterPro" id="IPR002931">
    <property type="entry name" value="Transglutaminase-like"/>
</dbReference>
<feature type="domain" description="Transglutaminase-like" evidence="1">
    <location>
        <begin position="179"/>
        <end position="247"/>
    </location>
</feature>
<protein>
    <submittedName>
        <fullName evidence="2">Transglutaminase family protein</fullName>
    </submittedName>
</protein>
<dbReference type="EMBL" id="CP063458">
    <property type="protein sequence ID" value="QOV91253.1"/>
    <property type="molecule type" value="Genomic_DNA"/>
</dbReference>
<evidence type="ECO:0000313" key="3">
    <source>
        <dbReference type="Proteomes" id="UP000593765"/>
    </source>
</evidence>
<dbReference type="PANTHER" id="PTHR33490:SF6">
    <property type="entry name" value="SLL1049 PROTEIN"/>
    <property type="match status" value="1"/>
</dbReference>
<dbReference type="SMART" id="SM00460">
    <property type="entry name" value="TGc"/>
    <property type="match status" value="1"/>
</dbReference>
<dbReference type="AlphaFoldDB" id="A0A7M2X0N7"/>